<comment type="subcellular location">
    <subcellularLocation>
        <location evidence="1">Secreted</location>
    </subcellularLocation>
</comment>
<dbReference type="PANTHER" id="PTHR10009:SF18">
    <property type="entry name" value="PROTEIN YELLOW-LIKE PROTEIN"/>
    <property type="match status" value="1"/>
</dbReference>
<evidence type="ECO:0000256" key="4">
    <source>
        <dbReference type="SAM" id="SignalP"/>
    </source>
</evidence>
<accession>A0A679J5P3</accession>
<evidence type="ECO:0008006" key="6">
    <source>
        <dbReference type="Google" id="ProtNLM"/>
    </source>
</evidence>
<feature type="region of interest" description="Disordered" evidence="3">
    <location>
        <begin position="378"/>
        <end position="400"/>
    </location>
</feature>
<feature type="compositionally biased region" description="Polar residues" evidence="3">
    <location>
        <begin position="391"/>
        <end position="400"/>
    </location>
</feature>
<evidence type="ECO:0000256" key="3">
    <source>
        <dbReference type="SAM" id="MobiDB-lite"/>
    </source>
</evidence>
<keyword evidence="2" id="KW-0964">Secreted</keyword>
<dbReference type="SUPFAM" id="SSF63829">
    <property type="entry name" value="Calcium-dependent phosphotriesterase"/>
    <property type="match status" value="1"/>
</dbReference>
<feature type="signal peptide" evidence="4">
    <location>
        <begin position="1"/>
        <end position="25"/>
    </location>
</feature>
<dbReference type="InterPro" id="IPR011042">
    <property type="entry name" value="6-blade_b-propeller_TolB-like"/>
</dbReference>
<gene>
    <name evidence="5" type="ORF">MBUL_01498</name>
</gene>
<feature type="chain" id="PRO_5025477977" description="Major royal jelly protein" evidence="4">
    <location>
        <begin position="26"/>
        <end position="400"/>
    </location>
</feature>
<evidence type="ECO:0000256" key="2">
    <source>
        <dbReference type="ARBA" id="ARBA00022525"/>
    </source>
</evidence>
<name>A0A679J5P3_9HYPH</name>
<proteinExistence type="predicted"/>
<protein>
    <recommendedName>
        <fullName evidence="6">Major royal jelly protein</fullName>
    </recommendedName>
</protein>
<reference evidence="5" key="1">
    <citation type="submission" date="2019-12" db="EMBL/GenBank/DDBJ databases">
        <authorList>
            <person name="Cremers G."/>
        </authorList>
    </citation>
    <scope>NUCLEOTIDE SEQUENCE</scope>
    <source>
        <strain evidence="5">Mbul1</strain>
    </source>
</reference>
<dbReference type="InterPro" id="IPR017996">
    <property type="entry name" value="MRJP/yellow-related"/>
</dbReference>
<dbReference type="AlphaFoldDB" id="A0A679J5P3"/>
<keyword evidence="4" id="KW-0732">Signal</keyword>
<evidence type="ECO:0000256" key="1">
    <source>
        <dbReference type="ARBA" id="ARBA00004613"/>
    </source>
</evidence>
<dbReference type="Gene3D" id="2.120.10.30">
    <property type="entry name" value="TolB, C-terminal domain"/>
    <property type="match status" value="1"/>
</dbReference>
<dbReference type="Pfam" id="PF03022">
    <property type="entry name" value="MRJP"/>
    <property type="match status" value="1"/>
</dbReference>
<dbReference type="GO" id="GO:0005576">
    <property type="term" value="C:extracellular region"/>
    <property type="evidence" value="ECO:0007669"/>
    <property type="project" value="UniProtKB-SubCell"/>
</dbReference>
<dbReference type="EMBL" id="LR743504">
    <property type="protein sequence ID" value="CAA2102068.1"/>
    <property type="molecule type" value="Genomic_DNA"/>
</dbReference>
<evidence type="ECO:0000313" key="5">
    <source>
        <dbReference type="EMBL" id="CAA2102068.1"/>
    </source>
</evidence>
<sequence>MSSTTTRAALAVALLSGTIVSGAAAAEALISPAAGTLTKVASFEHQVTGVTVSKDGRVFVNFPRWTEDSAVSVAEVKDGRITPFPDAEWNSWRNARKDEVSAGDHWICVQSVVASPDGNLWVLDPAAPAMAAVVKNGPKLVEIDLKTNRPARTIAFDEAVAPQGSYLNDVRFSPDGQTAYLTDSGASGALVVVDLASGKARRLLDGDPTTQPDKTVTVTYEGKPLRRPDGRGVEFAADGIALSPDGGTLYWQAIKGRTLYSLPTSVLTGWMTSALVPEALSDRSLSGKVETVGENGPADGLIISRKDGRMYVTSPQDDSIKVRDLSAKGSALTTLIQDKRLRWPDTFAEGPDGALYVTTSRIQDSAFYKPDAPAALPTDLWSIKPSAGDATGSTASPSAR</sequence>
<dbReference type="PANTHER" id="PTHR10009">
    <property type="entry name" value="PROTEIN YELLOW-RELATED"/>
    <property type="match status" value="1"/>
</dbReference>
<organism evidence="5">
    <name type="scientific">Methylobacterium bullatum</name>
    <dbReference type="NCBI Taxonomy" id="570505"/>
    <lineage>
        <taxon>Bacteria</taxon>
        <taxon>Pseudomonadati</taxon>
        <taxon>Pseudomonadota</taxon>
        <taxon>Alphaproteobacteria</taxon>
        <taxon>Hyphomicrobiales</taxon>
        <taxon>Methylobacteriaceae</taxon>
        <taxon>Methylobacterium</taxon>
    </lineage>
</organism>